<keyword evidence="3" id="KW-1185">Reference proteome</keyword>
<dbReference type="EMBL" id="JAMZEC010000001">
    <property type="protein sequence ID" value="MCP2346921.1"/>
    <property type="molecule type" value="Genomic_DNA"/>
</dbReference>
<accession>A0ABT1JYU0</accession>
<dbReference type="RefSeq" id="WP_253769484.1">
    <property type="nucleotide sequence ID" value="NZ_BAAAVE010000022.1"/>
</dbReference>
<dbReference type="Proteomes" id="UP001320766">
    <property type="component" value="Unassembled WGS sequence"/>
</dbReference>
<reference evidence="2 3" key="1">
    <citation type="submission" date="2022-06" db="EMBL/GenBank/DDBJ databases">
        <title>Sequencing the genomes of 1000 actinobacteria strains.</title>
        <authorList>
            <person name="Klenk H.-P."/>
        </authorList>
    </citation>
    <scope>NUCLEOTIDE SEQUENCE [LARGE SCALE GENOMIC DNA]</scope>
    <source>
        <strain evidence="2 3">DSM 44170</strain>
    </source>
</reference>
<name>A0ABT1JYU0_9ACTN</name>
<evidence type="ECO:0000313" key="2">
    <source>
        <dbReference type="EMBL" id="MCP2346921.1"/>
    </source>
</evidence>
<evidence type="ECO:0000313" key="3">
    <source>
        <dbReference type="Proteomes" id="UP001320766"/>
    </source>
</evidence>
<comment type="caution">
    <text evidence="2">The sequence shown here is derived from an EMBL/GenBank/DDBJ whole genome shotgun (WGS) entry which is preliminary data.</text>
</comment>
<dbReference type="Pfam" id="PF12728">
    <property type="entry name" value="HTH_17"/>
    <property type="match status" value="1"/>
</dbReference>
<feature type="domain" description="Helix-turn-helix" evidence="1">
    <location>
        <begin position="18"/>
        <end position="64"/>
    </location>
</feature>
<protein>
    <recommendedName>
        <fullName evidence="1">Helix-turn-helix domain-containing protein</fullName>
    </recommendedName>
</protein>
<proteinExistence type="predicted"/>
<dbReference type="InterPro" id="IPR041657">
    <property type="entry name" value="HTH_17"/>
</dbReference>
<evidence type="ECO:0000259" key="1">
    <source>
        <dbReference type="Pfam" id="PF12728"/>
    </source>
</evidence>
<sequence>MTTATMRTRSDSADDLELYRIPDAMRLLRMSRTVIYEQLRTGRLRSVKQGRARLITANGIRDYIALLEKEAQEAA</sequence>
<gene>
    <name evidence="2" type="ORF">HD595_003043</name>
</gene>
<organism evidence="2 3">
    <name type="scientific">Nonomuraea roseoviolacea subsp. carminata</name>
    <dbReference type="NCBI Taxonomy" id="160689"/>
    <lineage>
        <taxon>Bacteria</taxon>
        <taxon>Bacillati</taxon>
        <taxon>Actinomycetota</taxon>
        <taxon>Actinomycetes</taxon>
        <taxon>Streptosporangiales</taxon>
        <taxon>Streptosporangiaceae</taxon>
        <taxon>Nonomuraea</taxon>
    </lineage>
</organism>